<accession>A0A3N4KGD6</accession>
<protein>
    <submittedName>
        <fullName evidence="2">Uncharacterized protein</fullName>
    </submittedName>
</protein>
<dbReference type="Proteomes" id="UP000277580">
    <property type="component" value="Unassembled WGS sequence"/>
</dbReference>
<feature type="transmembrane region" description="Helical" evidence="1">
    <location>
        <begin position="51"/>
        <end position="75"/>
    </location>
</feature>
<dbReference type="InParanoid" id="A0A3N4KGD6"/>
<reference evidence="2 3" key="1">
    <citation type="journal article" date="2018" name="Nat. Ecol. Evol.">
        <title>Pezizomycetes genomes reveal the molecular basis of ectomycorrhizal truffle lifestyle.</title>
        <authorList>
            <person name="Murat C."/>
            <person name="Payen T."/>
            <person name="Noel B."/>
            <person name="Kuo A."/>
            <person name="Morin E."/>
            <person name="Chen J."/>
            <person name="Kohler A."/>
            <person name="Krizsan K."/>
            <person name="Balestrini R."/>
            <person name="Da Silva C."/>
            <person name="Montanini B."/>
            <person name="Hainaut M."/>
            <person name="Levati E."/>
            <person name="Barry K.W."/>
            <person name="Belfiori B."/>
            <person name="Cichocki N."/>
            <person name="Clum A."/>
            <person name="Dockter R.B."/>
            <person name="Fauchery L."/>
            <person name="Guy J."/>
            <person name="Iotti M."/>
            <person name="Le Tacon F."/>
            <person name="Lindquist E.A."/>
            <person name="Lipzen A."/>
            <person name="Malagnac F."/>
            <person name="Mello A."/>
            <person name="Molinier V."/>
            <person name="Miyauchi S."/>
            <person name="Poulain J."/>
            <person name="Riccioni C."/>
            <person name="Rubini A."/>
            <person name="Sitrit Y."/>
            <person name="Splivallo R."/>
            <person name="Traeger S."/>
            <person name="Wang M."/>
            <person name="Zifcakova L."/>
            <person name="Wipf D."/>
            <person name="Zambonelli A."/>
            <person name="Paolocci F."/>
            <person name="Nowrousian M."/>
            <person name="Ottonello S."/>
            <person name="Baldrian P."/>
            <person name="Spatafora J.W."/>
            <person name="Henrissat B."/>
            <person name="Nagy L.G."/>
            <person name="Aury J.M."/>
            <person name="Wincker P."/>
            <person name="Grigoriev I.V."/>
            <person name="Bonfante P."/>
            <person name="Martin F.M."/>
        </authorList>
    </citation>
    <scope>NUCLEOTIDE SEQUENCE [LARGE SCALE GENOMIC DNA]</scope>
    <source>
        <strain evidence="2 3">CCBAS932</strain>
    </source>
</reference>
<evidence type="ECO:0000313" key="3">
    <source>
        <dbReference type="Proteomes" id="UP000277580"/>
    </source>
</evidence>
<keyword evidence="1" id="KW-1133">Transmembrane helix</keyword>
<dbReference type="AlphaFoldDB" id="A0A3N4KGD6"/>
<name>A0A3N4KGD6_9PEZI</name>
<keyword evidence="1" id="KW-0812">Transmembrane</keyword>
<keyword evidence="1" id="KW-0472">Membrane</keyword>
<keyword evidence="3" id="KW-1185">Reference proteome</keyword>
<evidence type="ECO:0000256" key="1">
    <source>
        <dbReference type="SAM" id="Phobius"/>
    </source>
</evidence>
<dbReference type="EMBL" id="ML119151">
    <property type="protein sequence ID" value="RPB09550.1"/>
    <property type="molecule type" value="Genomic_DNA"/>
</dbReference>
<feature type="transmembrane region" description="Helical" evidence="1">
    <location>
        <begin position="105"/>
        <end position="129"/>
    </location>
</feature>
<proteinExistence type="predicted"/>
<organism evidence="2 3">
    <name type="scientific">Morchella conica CCBAS932</name>
    <dbReference type="NCBI Taxonomy" id="1392247"/>
    <lineage>
        <taxon>Eukaryota</taxon>
        <taxon>Fungi</taxon>
        <taxon>Dikarya</taxon>
        <taxon>Ascomycota</taxon>
        <taxon>Pezizomycotina</taxon>
        <taxon>Pezizomycetes</taxon>
        <taxon>Pezizales</taxon>
        <taxon>Morchellaceae</taxon>
        <taxon>Morchella</taxon>
    </lineage>
</organism>
<gene>
    <name evidence="2" type="ORF">P167DRAFT_299801</name>
</gene>
<sequence length="131" mass="15426">MIIGIGMAWHFLGGGKNPEKSYNKKKVRFAGTTRAGTGGSREGGLKKKTEFYCFYFLLFVFIQWAAVFVCSFLVWQSFIHIYQSLFFTFFCSIYYKPFFSSPPPVLVWFLVVSFWFSGWVFFLPFFSLWRD</sequence>
<evidence type="ECO:0000313" key="2">
    <source>
        <dbReference type="EMBL" id="RPB09550.1"/>
    </source>
</evidence>